<evidence type="ECO:0000256" key="2">
    <source>
        <dbReference type="SAM" id="MobiDB-lite"/>
    </source>
</evidence>
<feature type="compositionally biased region" description="Basic and acidic residues" evidence="2">
    <location>
        <begin position="78"/>
        <end position="87"/>
    </location>
</feature>
<sequence length="430" mass="43580">MDSDQGKLFIGGISWETNEDKLKEYFQGYGEVVQAVVMRDKVSGKPRGFGFVVFSDPEILDRVLQDRHVIDGRTVEAKRALSRDEQQGSRGGNSGGARSFGGGGRTKKIFVGGLPPTLSEDGFRQYFETYGEVTDVVIMYDQQTNRPRGFGFISFDSEDAVDRVLHKTFHDLDGKQVEVKRAQPKDSNIGGGGGRSSGGGYGGGGGGGYQGYGSAGGNSNSYDVRMESNRYMQSQNSGSGYPSYGSSGYNAPGYGYGPTNNSMGYGYGNYGNANPGFGGPSGGGYGNNPSAGYAGPPGAQRNSWGSHVPTGYGYGGGSQWGAGGGPGGGTGTGQSPSGASGYGNQGYGYGGYGGNEGGYGNQTGYGAVGGRAAGGPNGGPADQPGGPYGGDASGGYGNAGFSSGYGDASQASGNYGGGYGGGGPTRPSQQ</sequence>
<dbReference type="PROSITE" id="PS50102">
    <property type="entry name" value="RRM"/>
    <property type="match status" value="2"/>
</dbReference>
<dbReference type="Gene3D" id="3.30.70.330">
    <property type="match status" value="2"/>
</dbReference>
<dbReference type="GO" id="GO:0003723">
    <property type="term" value="F:RNA binding"/>
    <property type="evidence" value="ECO:0007669"/>
    <property type="project" value="UniProtKB-UniRule"/>
</dbReference>
<keyword evidence="1" id="KW-0694">RNA-binding</keyword>
<dbReference type="InterPro" id="IPR035979">
    <property type="entry name" value="RBD_domain_sf"/>
</dbReference>
<proteinExistence type="predicted"/>
<feature type="domain" description="RRM" evidence="3">
    <location>
        <begin position="6"/>
        <end position="82"/>
    </location>
</feature>
<feature type="region of interest" description="Disordered" evidence="2">
    <location>
        <begin position="317"/>
        <end position="347"/>
    </location>
</feature>
<dbReference type="SUPFAM" id="SSF54928">
    <property type="entry name" value="RNA-binding domain, RBD"/>
    <property type="match status" value="2"/>
</dbReference>
<dbReference type="OrthoDB" id="1875751at2759"/>
<evidence type="ECO:0000259" key="3">
    <source>
        <dbReference type="PROSITE" id="PS50102"/>
    </source>
</evidence>
<name>A0A9N7RBQ0_STRHE</name>
<reference evidence="4" key="1">
    <citation type="submission" date="2019-12" db="EMBL/GenBank/DDBJ databases">
        <authorList>
            <person name="Scholes J."/>
        </authorList>
    </citation>
    <scope>NUCLEOTIDE SEQUENCE</scope>
</reference>
<protein>
    <submittedName>
        <fullName evidence="4">Heterogeneous nuclear ribonucleoprotein 1</fullName>
    </submittedName>
</protein>
<dbReference type="CDD" id="cd12325">
    <property type="entry name" value="RRM1_hnRNPA_hnRNPD_like"/>
    <property type="match status" value="1"/>
</dbReference>
<dbReference type="PANTHER" id="PTHR48035:SF2">
    <property type="entry name" value="RNA-BINDING REGION RNP-1 DOMAIN-CONTAINING PROTEIN"/>
    <property type="match status" value="1"/>
</dbReference>
<comment type="caution">
    <text evidence="4">The sequence shown here is derived from an EMBL/GenBank/DDBJ whole genome shotgun (WGS) entry which is preliminary data.</text>
</comment>
<dbReference type="PANTHER" id="PTHR48035">
    <property type="entry name" value="HETEROGENEOUS NUCLEAR RIBONUCLEOPROTEIN 1"/>
    <property type="match status" value="1"/>
</dbReference>
<dbReference type="InterPro" id="IPR053260">
    <property type="entry name" value="hnRNP"/>
</dbReference>
<dbReference type="Pfam" id="PF00076">
    <property type="entry name" value="RRM_1"/>
    <property type="match status" value="2"/>
</dbReference>
<feature type="compositionally biased region" description="Gly residues" evidence="2">
    <location>
        <begin position="89"/>
        <end position="104"/>
    </location>
</feature>
<feature type="region of interest" description="Disordered" evidence="2">
    <location>
        <begin position="180"/>
        <end position="202"/>
    </location>
</feature>
<keyword evidence="4" id="KW-0687">Ribonucleoprotein</keyword>
<dbReference type="Proteomes" id="UP001153555">
    <property type="component" value="Unassembled WGS sequence"/>
</dbReference>
<feature type="compositionally biased region" description="Gly residues" evidence="2">
    <location>
        <begin position="317"/>
        <end position="332"/>
    </location>
</feature>
<organism evidence="4 5">
    <name type="scientific">Striga hermonthica</name>
    <name type="common">Purple witchweed</name>
    <name type="synonym">Buchnera hermonthica</name>
    <dbReference type="NCBI Taxonomy" id="68872"/>
    <lineage>
        <taxon>Eukaryota</taxon>
        <taxon>Viridiplantae</taxon>
        <taxon>Streptophyta</taxon>
        <taxon>Embryophyta</taxon>
        <taxon>Tracheophyta</taxon>
        <taxon>Spermatophyta</taxon>
        <taxon>Magnoliopsida</taxon>
        <taxon>eudicotyledons</taxon>
        <taxon>Gunneridae</taxon>
        <taxon>Pentapetalae</taxon>
        <taxon>asterids</taxon>
        <taxon>lamiids</taxon>
        <taxon>Lamiales</taxon>
        <taxon>Orobanchaceae</taxon>
        <taxon>Buchnereae</taxon>
        <taxon>Striga</taxon>
    </lineage>
</organism>
<dbReference type="CDD" id="cd12330">
    <property type="entry name" value="RRM2_Hrp1p"/>
    <property type="match status" value="1"/>
</dbReference>
<evidence type="ECO:0000313" key="5">
    <source>
        <dbReference type="Proteomes" id="UP001153555"/>
    </source>
</evidence>
<feature type="compositionally biased region" description="Gly residues" evidence="2">
    <location>
        <begin position="360"/>
        <end position="378"/>
    </location>
</feature>
<dbReference type="InterPro" id="IPR012677">
    <property type="entry name" value="Nucleotide-bd_a/b_plait_sf"/>
</dbReference>
<evidence type="ECO:0000313" key="4">
    <source>
        <dbReference type="EMBL" id="CAA0823148.1"/>
    </source>
</evidence>
<dbReference type="FunFam" id="3.30.70.330:FF:000478">
    <property type="entry name" value="heterogeneous nuclear ribonucleoprotein 1"/>
    <property type="match status" value="1"/>
</dbReference>
<feature type="compositionally biased region" description="Gly residues" evidence="2">
    <location>
        <begin position="386"/>
        <end position="398"/>
    </location>
</feature>
<accession>A0A9N7RBQ0</accession>
<dbReference type="SMART" id="SM00360">
    <property type="entry name" value="RRM"/>
    <property type="match status" value="2"/>
</dbReference>
<feature type="domain" description="RRM" evidence="3">
    <location>
        <begin position="107"/>
        <end position="184"/>
    </location>
</feature>
<feature type="compositionally biased region" description="Gly residues" evidence="2">
    <location>
        <begin position="189"/>
        <end position="202"/>
    </location>
</feature>
<dbReference type="EMBL" id="CACSLK010024540">
    <property type="protein sequence ID" value="CAA0823148.1"/>
    <property type="molecule type" value="Genomic_DNA"/>
</dbReference>
<feature type="region of interest" description="Disordered" evidence="2">
    <location>
        <begin position="78"/>
        <end position="104"/>
    </location>
</feature>
<dbReference type="InterPro" id="IPR000504">
    <property type="entry name" value="RRM_dom"/>
</dbReference>
<dbReference type="AlphaFoldDB" id="A0A9N7RBQ0"/>
<dbReference type="FunFam" id="3.30.70.330:FF:000051">
    <property type="entry name" value="Heterogeneous nuclear ribonucleoprotein 1"/>
    <property type="match status" value="1"/>
</dbReference>
<keyword evidence="5" id="KW-1185">Reference proteome</keyword>
<gene>
    <name evidence="4" type="ORF">SHERM_20317</name>
</gene>
<dbReference type="GO" id="GO:1990904">
    <property type="term" value="C:ribonucleoprotein complex"/>
    <property type="evidence" value="ECO:0007669"/>
    <property type="project" value="UniProtKB-KW"/>
</dbReference>
<evidence type="ECO:0000256" key="1">
    <source>
        <dbReference type="PROSITE-ProRule" id="PRU00176"/>
    </source>
</evidence>
<feature type="compositionally biased region" description="Gly residues" evidence="2">
    <location>
        <begin position="414"/>
        <end position="424"/>
    </location>
</feature>
<feature type="region of interest" description="Disordered" evidence="2">
    <location>
        <begin position="360"/>
        <end position="430"/>
    </location>
</feature>